<keyword evidence="9 16" id="KW-0543">Viral nucleoprotein</keyword>
<comment type="function">
    <text evidence="13">Encapsidates the genome in a ratio of one N per nine ribonucleotides, protecting it from nucleases. The encapsidated genomic RNA is termed the NC and serves as template for transcription and replication. The nucleocapsid is bullet-shaped with the tip containing 8 turns of a conical spiral before reaching the helical cylindrical trunk. Nucleocapsid assembly is concomitant with replication, therefore viral replication depends on the intracellular concentration of free N, termed N(0). All replicative products are resistant to nucleases.</text>
</comment>
<evidence type="ECO:0000256" key="6">
    <source>
        <dbReference type="ARBA" id="ARBA00022561"/>
    </source>
</evidence>
<evidence type="ECO:0000256" key="14">
    <source>
        <dbReference type="ARBA" id="ARBA00050000"/>
    </source>
</evidence>
<sequence length="422" mass="47862">MSSKVLCIATGQTVSVCLPANEDPVEFPSAFFTPNAKKPTVYIKKEADLSQLRSHVYNGLKDGTVVISHINSYLYLVLKEIKEKPDKNWTSFGVELGKKNEPMGIFDLLTVEDINGQTLDKKGQDTRLPGDDKWLPTLIFGLYRVSRATQVEYKKTLMTNLYAQCKMRTKDAEEIVDETAEFFNAWANDSNFTKIVAAVDMYFHFFKKSDHAPIRFGTIVSRFKDCAALSTLSHLQKVTGLPVEEVFTWVFNKSVQDDLLRMMTPGQEIDQADSYMPYLIDMGLSTKSPYSSTKNPSFHFWGQLTAFLVKSARAKNALVPMDIAYHELTTAALLFAYAMGRSSELEQRFVLNGKKFTKEAGSRDEDDNTPPSERNVVVWLAWWEDVKHEVTPDMKAFAKRAVERVGDIRVNSIAEYARRLFA</sequence>
<organism evidence="16">
    <name type="scientific">Chandipura virus</name>
    <dbReference type="NCBI Taxonomy" id="11272"/>
    <lineage>
        <taxon>Viruses</taxon>
        <taxon>Riboviria</taxon>
        <taxon>Orthornavirae</taxon>
        <taxon>Negarnaviricota</taxon>
        <taxon>Haploviricotina</taxon>
        <taxon>Monjiviricetes</taxon>
        <taxon>Mononegavirales</taxon>
        <taxon>Rhabdoviridae</taxon>
        <taxon>Alpharhabdovirinae</taxon>
        <taxon>Vesiculovirus</taxon>
        <taxon>Vesiculovirus chandipura</taxon>
    </lineage>
</organism>
<dbReference type="InterPro" id="IPR023331">
    <property type="entry name" value="Rhabdovirus_ncapsid_C"/>
</dbReference>
<evidence type="ECO:0000256" key="2">
    <source>
        <dbReference type="ARBA" id="ARBA00004328"/>
    </source>
</evidence>
<dbReference type="SUPFAM" id="SSF140809">
    <property type="entry name" value="Rhabdovirus nucleoprotein-like"/>
    <property type="match status" value="1"/>
</dbReference>
<dbReference type="GO" id="GO:0030430">
    <property type="term" value="C:host cell cytoplasm"/>
    <property type="evidence" value="ECO:0007669"/>
    <property type="project" value="UniProtKB-SubCell"/>
</dbReference>
<dbReference type="GO" id="GO:0019029">
    <property type="term" value="C:helical viral capsid"/>
    <property type="evidence" value="ECO:0007669"/>
    <property type="project" value="UniProtKB-KW"/>
</dbReference>
<keyword evidence="10" id="KW-1035">Host cytoplasm</keyword>
<dbReference type="InterPro" id="IPR000448">
    <property type="entry name" value="Rhabdo_ncapsid"/>
</dbReference>
<accession>A0A7H1HC91</accession>
<evidence type="ECO:0000256" key="9">
    <source>
        <dbReference type="ARBA" id="ARBA00023086"/>
    </source>
</evidence>
<dbReference type="GO" id="GO:1990904">
    <property type="term" value="C:ribonucleoprotein complex"/>
    <property type="evidence" value="ECO:0007669"/>
    <property type="project" value="UniProtKB-KW"/>
</dbReference>
<evidence type="ECO:0000256" key="11">
    <source>
        <dbReference type="ARBA" id="ARBA00023274"/>
    </source>
</evidence>
<comment type="subcellular location">
    <subcellularLocation>
        <location evidence="1">Host cytoplasm</location>
    </subcellularLocation>
    <subcellularLocation>
        <location evidence="2">Virion</location>
    </subcellularLocation>
</comment>
<dbReference type="EMBL" id="MT019608">
    <property type="protein sequence ID" value="QNS83606.1"/>
    <property type="molecule type" value="Viral_cRNA"/>
</dbReference>
<evidence type="ECO:0000256" key="5">
    <source>
        <dbReference type="ARBA" id="ARBA00022497"/>
    </source>
</evidence>
<evidence type="ECO:0000256" key="10">
    <source>
        <dbReference type="ARBA" id="ARBA00023200"/>
    </source>
</evidence>
<feature type="domain" description="Rhabdovirus nucleocapsid" evidence="15">
    <location>
        <begin position="12"/>
        <end position="404"/>
    </location>
</feature>
<dbReference type="GO" id="GO:0003723">
    <property type="term" value="F:RNA binding"/>
    <property type="evidence" value="ECO:0007669"/>
    <property type="project" value="UniProtKB-KW"/>
</dbReference>
<keyword evidence="5" id="KW-1139">Helical capsid protein</keyword>
<keyword evidence="7" id="KW-0946">Virion</keyword>
<evidence type="ECO:0000256" key="12">
    <source>
        <dbReference type="ARBA" id="ARBA00033344"/>
    </source>
</evidence>
<dbReference type="Gene3D" id="1.10.3570.10">
    <property type="entry name" value="Rhabdovirus nucleocapsid protein like domain"/>
    <property type="match status" value="1"/>
</dbReference>
<evidence type="ECO:0000256" key="3">
    <source>
        <dbReference type="ARBA" id="ARBA00009733"/>
    </source>
</evidence>
<dbReference type="Pfam" id="PF00945">
    <property type="entry name" value="Rhabdo_ncap"/>
    <property type="match status" value="1"/>
</dbReference>
<evidence type="ECO:0000256" key="7">
    <source>
        <dbReference type="ARBA" id="ARBA00022844"/>
    </source>
</evidence>
<proteinExistence type="inferred from homology"/>
<keyword evidence="8" id="KW-0694">RNA-binding</keyword>
<reference evidence="16" key="1">
    <citation type="journal article" date="2020" name="Int J Recent Sci Res">
        <title>Genomic and phenotypic characterization of Chandipura virus (Vesiculovirus) circulating in West Africa.</title>
        <authorList>
            <person name="Faye M."/>
            <person name="Sadio B.J."/>
            <person name="Mhamadi M."/>
            <person name="Diagne M.M."/>
            <person name="Faye O."/>
            <person name="Fall G."/>
            <person name="Diallo M."/>
            <person name="Ba Y."/>
            <person name="Sall A.A."/>
            <person name="Faye O."/>
        </authorList>
    </citation>
    <scope>NUCLEOTIDE SEQUENCE</scope>
    <source>
        <strain evidence="16">ArD111761</strain>
    </source>
</reference>
<dbReference type="InterPro" id="IPR023330">
    <property type="entry name" value="Rhabdovirus_ncapsid_N"/>
</dbReference>
<keyword evidence="11" id="KW-0687">Ribonucleoprotein</keyword>
<evidence type="ECO:0000259" key="15">
    <source>
        <dbReference type="Pfam" id="PF00945"/>
    </source>
</evidence>
<evidence type="ECO:0000313" key="16">
    <source>
        <dbReference type="EMBL" id="QNS83606.1"/>
    </source>
</evidence>
<evidence type="ECO:0000256" key="13">
    <source>
        <dbReference type="ARBA" id="ARBA00049977"/>
    </source>
</evidence>
<dbReference type="Gene3D" id="1.10.3610.10">
    <property type="entry name" value="Nucleoprotein"/>
    <property type="match status" value="1"/>
</dbReference>
<evidence type="ECO:0000256" key="8">
    <source>
        <dbReference type="ARBA" id="ARBA00022884"/>
    </source>
</evidence>
<dbReference type="GO" id="GO:0019013">
    <property type="term" value="C:viral nucleocapsid"/>
    <property type="evidence" value="ECO:0007669"/>
    <property type="project" value="UniProtKB-KW"/>
</dbReference>
<keyword evidence="6" id="KW-0167">Capsid protein</keyword>
<dbReference type="InterPro" id="IPR035961">
    <property type="entry name" value="Rhabdovirus_nucleoprotein-like"/>
</dbReference>
<comment type="similarity">
    <text evidence="3">Belongs to the vesiculovirus nucleocapsid protein family.</text>
</comment>
<name>A0A7H1HC91_9RHAB</name>
<evidence type="ECO:0000256" key="1">
    <source>
        <dbReference type="ARBA" id="ARBA00004192"/>
    </source>
</evidence>
<evidence type="ECO:0000256" key="4">
    <source>
        <dbReference type="ARBA" id="ARBA00014389"/>
    </source>
</evidence>
<protein>
    <recommendedName>
        <fullName evidence="4">Nucleoprotein</fullName>
    </recommendedName>
    <alternativeName>
        <fullName evidence="12">Nucleocapsid protein</fullName>
    </alternativeName>
</protein>
<comment type="subunit">
    <text evidence="14">Homomultimerizes to form the nucleocapsid. Binds to viral genomic RNA; this interaction contributes to the virion assembly. N in the nucleocapsid interacts (via C-terminus) with the P protein (via C-terminus); this interaction allows to package the L polymerase in the virion and positions the polymerase on the template, since P acts as a bridge between N and L. N(0) interacts with the P protein; this interaction prevents the uncontrolled aggregation of N(0). Interacts with the matrix protein (inner layer); this interaction contributes to the virion assembly. Interacts with the L polymerase.</text>
</comment>